<keyword evidence="2" id="KW-1185">Reference proteome</keyword>
<evidence type="ECO:0000313" key="2">
    <source>
        <dbReference type="Proteomes" id="UP000634134"/>
    </source>
</evidence>
<dbReference type="RefSeq" id="WP_194120403.1">
    <property type="nucleotide sequence ID" value="NZ_JACYGY010000001.1"/>
</dbReference>
<proteinExistence type="predicted"/>
<sequence>MNVFQKILGIIFPPYKFAVLRREQGQLFTAIISVLPESMASIKEVALSGKFFGFSEWKEYPDFKFCEVSYSQTQWTSGNKRGENFKILGFQLYSSRTNQFEDIEILVKNNLVNGLKITNSEYYLSEFGTLKFKSDSIHKLDFQFMPEKIDLFYNSLDLNIKQRIMPSDLFEIEFNGRVYYAFNDLEDGNYLAVNERLEVYSLVHDSKPMAKKQNVSFDKILSDLQTNKFDKQHFKDRYLG</sequence>
<name>A0ABR9W9R5_9BACT</name>
<dbReference type="EMBL" id="JACYGY010000001">
    <property type="protein sequence ID" value="MBE9462182.1"/>
    <property type="molecule type" value="Genomic_DNA"/>
</dbReference>
<gene>
    <name evidence="1" type="ORF">IEE83_09840</name>
</gene>
<comment type="caution">
    <text evidence="1">The sequence shown here is derived from an EMBL/GenBank/DDBJ whole genome shotgun (WGS) entry which is preliminary data.</text>
</comment>
<evidence type="ECO:0000313" key="1">
    <source>
        <dbReference type="EMBL" id="MBE9462182.1"/>
    </source>
</evidence>
<dbReference type="Proteomes" id="UP000634134">
    <property type="component" value="Unassembled WGS sequence"/>
</dbReference>
<protein>
    <submittedName>
        <fullName evidence="1">Uncharacterized protein</fullName>
    </submittedName>
</protein>
<organism evidence="1 2">
    <name type="scientific">Dyadobacter subterraneus</name>
    <dbReference type="NCBI Taxonomy" id="2773304"/>
    <lineage>
        <taxon>Bacteria</taxon>
        <taxon>Pseudomonadati</taxon>
        <taxon>Bacteroidota</taxon>
        <taxon>Cytophagia</taxon>
        <taxon>Cytophagales</taxon>
        <taxon>Spirosomataceae</taxon>
        <taxon>Dyadobacter</taxon>
    </lineage>
</organism>
<reference evidence="2" key="1">
    <citation type="submission" date="2023-07" db="EMBL/GenBank/DDBJ databases">
        <title>Dyadobacter sp. nov 'subterranea' isolated from contaminted grondwater.</title>
        <authorList>
            <person name="Szabo I."/>
            <person name="Al-Omari J."/>
            <person name="Szerdahelyi S.G."/>
            <person name="Rado J."/>
        </authorList>
    </citation>
    <scope>NUCLEOTIDE SEQUENCE [LARGE SCALE GENOMIC DNA]</scope>
    <source>
        <strain evidence="2">UP-52</strain>
    </source>
</reference>
<accession>A0ABR9W9R5</accession>